<keyword evidence="5 7" id="KW-0496">Mitochondrion</keyword>
<dbReference type="VEuPathDB" id="FungiDB:DIURU_003766"/>
<organism evidence="8 9">
    <name type="scientific">Diutina rugosa</name>
    <name type="common">Yeast</name>
    <name type="synonym">Candida rugosa</name>
    <dbReference type="NCBI Taxonomy" id="5481"/>
    <lineage>
        <taxon>Eukaryota</taxon>
        <taxon>Fungi</taxon>
        <taxon>Dikarya</taxon>
        <taxon>Ascomycota</taxon>
        <taxon>Saccharomycotina</taxon>
        <taxon>Pichiomycetes</taxon>
        <taxon>Debaryomycetaceae</taxon>
        <taxon>Diutina</taxon>
    </lineage>
</organism>
<dbReference type="GO" id="GO:0045277">
    <property type="term" value="C:respiratory chain complex IV"/>
    <property type="evidence" value="ECO:0007669"/>
    <property type="project" value="UniProtKB-UniRule"/>
</dbReference>
<evidence type="ECO:0000256" key="1">
    <source>
        <dbReference type="ARBA" id="ARBA00004434"/>
    </source>
</evidence>
<reference evidence="8 9" key="1">
    <citation type="submission" date="2019-07" db="EMBL/GenBank/DDBJ databases">
        <title>Genome assembly of two rare yeast pathogens: Diutina rugosa and Trichomonascus ciferrii.</title>
        <authorList>
            <person name="Mixao V."/>
            <person name="Saus E."/>
            <person name="Hansen A."/>
            <person name="Lass-Flor C."/>
            <person name="Gabaldon T."/>
        </authorList>
    </citation>
    <scope>NUCLEOTIDE SEQUENCE [LARGE SCALE GENOMIC DNA]</scope>
    <source>
        <strain evidence="8 9">CBS 613</strain>
    </source>
</reference>
<comment type="subunit">
    <text evidence="7">Component of the cytochrome c oxidase (complex IV, CIV), a multisubunit enzyme composed of a catalytic core of 3 subunits and several supernumerary subunits. The complex exists as a monomer or a dimer and forms supercomplexes (SCs) in the inner mitochondrial membrane with ubiquinol-cytochrome c oxidoreductase (cytochrome b-c1 complex, complex III, CIII).</text>
</comment>
<keyword evidence="7" id="KW-0809">Transit peptide</keyword>
<evidence type="ECO:0000256" key="5">
    <source>
        <dbReference type="ARBA" id="ARBA00023128"/>
    </source>
</evidence>
<comment type="caution">
    <text evidence="8">The sequence shown here is derived from an EMBL/GenBank/DDBJ whole genome shotgun (WGS) entry which is preliminary data.</text>
</comment>
<feature type="transmembrane region" description="Helical" evidence="7">
    <location>
        <begin position="45"/>
        <end position="64"/>
    </location>
</feature>
<dbReference type="GeneID" id="54782417"/>
<evidence type="ECO:0000256" key="2">
    <source>
        <dbReference type="ARBA" id="ARBA00004673"/>
    </source>
</evidence>
<dbReference type="OrthoDB" id="9974841at2759"/>
<keyword evidence="4 7" id="KW-0999">Mitochondrion inner membrane</keyword>
<evidence type="ECO:0000256" key="7">
    <source>
        <dbReference type="RuleBase" id="RU368123"/>
    </source>
</evidence>
<sequence>MFKTGLNVASKRGFSSSAIRANAVYGTPKSGPYSNLPFKVKDRKFIPFGLVWWGVPGFFFLFPFMSSYWQLKKSGSLDPVPEE</sequence>
<gene>
    <name evidence="8" type="ORF">DIURU_003766</name>
</gene>
<comment type="function">
    <text evidence="7">Component of the cytochrome c oxidase, the last enzyme in the mitochondrial electron transport chain which drives oxidative phosphorylation. The respiratory chain contains 3 multisubunit complexes succinate dehydrogenase (complex II, CII), ubiquinol-cytochrome c oxidoreductase (cytochrome b-c1 complex, complex III, CIII) and cytochrome c oxidase (complex IV, CIV), that cooperate to transfer electrons derived from NADH and succinate to molecular oxygen, creating an electrochemical gradient over the inner membrane that drives transmembrane transport and the ATP synthase. Cytochrome c oxidase is the component of the respiratory chain that catalyzes the reduction of oxygen to water. Electrons originating from reduced cytochrome c in the intermembrane space (IMS) are transferred via the dinuclear copper A center (CU(A)) of subunit 2 and heme A of subunit 1 to the active site in subunit 1, a binuclear center (BNC) formed by heme A3 and copper B (CU(B)). The BNC reduces molecular oxygen to 2 water molecules using 4 electrons from cytochrome c in the IMS and 4 protons from the mitochondrial matrix.</text>
</comment>
<evidence type="ECO:0000256" key="6">
    <source>
        <dbReference type="ARBA" id="ARBA00023136"/>
    </source>
</evidence>
<dbReference type="InterPro" id="IPR036636">
    <property type="entry name" value="COX7C/Cox8_sf"/>
</dbReference>
<comment type="pathway">
    <text evidence="2 7">Energy metabolism; oxidative phosphorylation.</text>
</comment>
<evidence type="ECO:0000313" key="8">
    <source>
        <dbReference type="EMBL" id="KAA8900468.1"/>
    </source>
</evidence>
<keyword evidence="6 7" id="KW-0472">Membrane</keyword>
<evidence type="ECO:0000256" key="4">
    <source>
        <dbReference type="ARBA" id="ARBA00022792"/>
    </source>
</evidence>
<dbReference type="UniPathway" id="UPA00705"/>
<proteinExistence type="inferred from homology"/>
<dbReference type="GO" id="GO:0006123">
    <property type="term" value="P:mitochondrial electron transport, cytochrome c to oxygen"/>
    <property type="evidence" value="ECO:0007669"/>
    <property type="project" value="UniProtKB-UniRule"/>
</dbReference>
<protein>
    <recommendedName>
        <fullName evidence="7">Cytochrome c oxidase subunit 8, mitochondrial</fullName>
    </recommendedName>
    <alternativeName>
        <fullName evidence="7">Cytochrome c oxidase polypeptide VIII</fullName>
    </alternativeName>
</protein>
<dbReference type="InterPro" id="IPR004202">
    <property type="entry name" value="COX7C/Cox8"/>
</dbReference>
<dbReference type="EMBL" id="SWFT01000111">
    <property type="protein sequence ID" value="KAA8900468.1"/>
    <property type="molecule type" value="Genomic_DNA"/>
</dbReference>
<dbReference type="Gene3D" id="4.10.49.10">
    <property type="entry name" value="Cytochrome c oxidase subunit VIIc"/>
    <property type="match status" value="1"/>
</dbReference>
<comment type="subcellular location">
    <subcellularLocation>
        <location evidence="1 7">Mitochondrion inner membrane</location>
        <topology evidence="1 7">Single-pass membrane protein</topology>
    </subcellularLocation>
</comment>
<comment type="similarity">
    <text evidence="3 7">Belongs to the cytochrome c oxidase VIIc family.</text>
</comment>
<evidence type="ECO:0000313" key="9">
    <source>
        <dbReference type="Proteomes" id="UP000449547"/>
    </source>
</evidence>
<keyword evidence="7" id="KW-1133">Transmembrane helix</keyword>
<dbReference type="AlphaFoldDB" id="A0A642UK01"/>
<dbReference type="Proteomes" id="UP000449547">
    <property type="component" value="Unassembled WGS sequence"/>
</dbReference>
<dbReference type="Pfam" id="PF02935">
    <property type="entry name" value="COX7C"/>
    <property type="match status" value="1"/>
</dbReference>
<name>A0A642UK01_DIURU</name>
<keyword evidence="7" id="KW-0812">Transmembrane</keyword>
<accession>A0A642UK01</accession>
<dbReference type="RefSeq" id="XP_034011433.1">
    <property type="nucleotide sequence ID" value="XM_034156564.1"/>
</dbReference>
<dbReference type="GO" id="GO:0005743">
    <property type="term" value="C:mitochondrial inner membrane"/>
    <property type="evidence" value="ECO:0007669"/>
    <property type="project" value="UniProtKB-SubCell"/>
</dbReference>
<keyword evidence="9" id="KW-1185">Reference proteome</keyword>
<evidence type="ECO:0000256" key="3">
    <source>
        <dbReference type="ARBA" id="ARBA00010514"/>
    </source>
</evidence>